<reference evidence="1" key="1">
    <citation type="submission" date="2022-08" db="EMBL/GenBank/DDBJ databases">
        <title>Alicyclobacillus dauci DSM2870, complete genome.</title>
        <authorList>
            <person name="Wang Q."/>
            <person name="Cai R."/>
            <person name="Wang Z."/>
        </authorList>
    </citation>
    <scope>NUCLEOTIDE SEQUENCE</scope>
    <source>
        <strain evidence="1">DSM 28700</strain>
    </source>
</reference>
<gene>
    <name evidence="1" type="ORF">NZD86_14115</name>
</gene>
<dbReference type="InterPro" id="IPR011990">
    <property type="entry name" value="TPR-like_helical_dom_sf"/>
</dbReference>
<dbReference type="SUPFAM" id="SSF48452">
    <property type="entry name" value="TPR-like"/>
    <property type="match status" value="1"/>
</dbReference>
<keyword evidence="2" id="KW-1185">Reference proteome</keyword>
<proteinExistence type="predicted"/>
<evidence type="ECO:0000313" key="1">
    <source>
        <dbReference type="EMBL" id="WAH35432.1"/>
    </source>
</evidence>
<protein>
    <submittedName>
        <fullName evidence="1">Tetratricopeptide repeat protein</fullName>
    </submittedName>
</protein>
<dbReference type="Proteomes" id="UP001164803">
    <property type="component" value="Chromosome"/>
</dbReference>
<dbReference type="Gene3D" id="1.25.40.10">
    <property type="entry name" value="Tetratricopeptide repeat domain"/>
    <property type="match status" value="1"/>
</dbReference>
<sequence>MKYQFRFKGRIHEQIGRDVNGVFTSLYDHPVVRIRLSHNGYLPEIMTAKQKLERNTRLLRMQLAEEPDDVPSLGFLGRELYFSGRLEESVQMLSRCEELAPTCPDYARLPEVRVHLVRALLNLGLAQEAVAVAIRSVQANPEYPNAWFELARAQSSYALTLLRRARDGFTVAKEVSPSYSGLVNFDKEIPTWKYKVGLANVSIGMGDLAQACDLYQQALEIFPQNGGIQSQIEKIEEQARYVLDRRIKINSEAK</sequence>
<organism evidence="1 2">
    <name type="scientific">Alicyclobacillus dauci</name>
    <dbReference type="NCBI Taxonomy" id="1475485"/>
    <lineage>
        <taxon>Bacteria</taxon>
        <taxon>Bacillati</taxon>
        <taxon>Bacillota</taxon>
        <taxon>Bacilli</taxon>
        <taxon>Bacillales</taxon>
        <taxon>Alicyclobacillaceae</taxon>
        <taxon>Alicyclobacillus</taxon>
    </lineage>
</organism>
<evidence type="ECO:0000313" key="2">
    <source>
        <dbReference type="Proteomes" id="UP001164803"/>
    </source>
</evidence>
<dbReference type="RefSeq" id="WP_268042675.1">
    <property type="nucleotide sequence ID" value="NZ_CP104064.1"/>
</dbReference>
<name>A0ABY6YXZ3_9BACL</name>
<dbReference type="SMART" id="SM00028">
    <property type="entry name" value="TPR"/>
    <property type="match status" value="2"/>
</dbReference>
<dbReference type="InterPro" id="IPR019734">
    <property type="entry name" value="TPR_rpt"/>
</dbReference>
<dbReference type="Pfam" id="PF13428">
    <property type="entry name" value="TPR_14"/>
    <property type="match status" value="1"/>
</dbReference>
<dbReference type="Pfam" id="PF13181">
    <property type="entry name" value="TPR_8"/>
    <property type="match status" value="1"/>
</dbReference>
<dbReference type="EMBL" id="CP104064">
    <property type="protein sequence ID" value="WAH35432.1"/>
    <property type="molecule type" value="Genomic_DNA"/>
</dbReference>
<accession>A0ABY6YXZ3</accession>